<evidence type="ECO:0000313" key="2">
    <source>
        <dbReference type="EMBL" id="MEQ2242412.1"/>
    </source>
</evidence>
<dbReference type="EMBL" id="JAHRIQ010064822">
    <property type="protein sequence ID" value="MEQ2242412.1"/>
    <property type="molecule type" value="Genomic_DNA"/>
</dbReference>
<evidence type="ECO:0000313" key="3">
    <source>
        <dbReference type="Proteomes" id="UP001482620"/>
    </source>
</evidence>
<reference evidence="2 3" key="1">
    <citation type="submission" date="2021-06" db="EMBL/GenBank/DDBJ databases">
        <authorList>
            <person name="Palmer J.M."/>
        </authorList>
    </citation>
    <scope>NUCLEOTIDE SEQUENCE [LARGE SCALE GENOMIC DNA]</scope>
    <source>
        <strain evidence="3">if_2019</strain>
        <tissue evidence="2">Muscle</tissue>
    </source>
</reference>
<name>A0ABV0UCV1_9TELE</name>
<feature type="region of interest" description="Disordered" evidence="1">
    <location>
        <begin position="86"/>
        <end position="120"/>
    </location>
</feature>
<organism evidence="2 3">
    <name type="scientific">Ilyodon furcidens</name>
    <name type="common">goldbreast splitfin</name>
    <dbReference type="NCBI Taxonomy" id="33524"/>
    <lineage>
        <taxon>Eukaryota</taxon>
        <taxon>Metazoa</taxon>
        <taxon>Chordata</taxon>
        <taxon>Craniata</taxon>
        <taxon>Vertebrata</taxon>
        <taxon>Euteleostomi</taxon>
        <taxon>Actinopterygii</taxon>
        <taxon>Neopterygii</taxon>
        <taxon>Teleostei</taxon>
        <taxon>Neoteleostei</taxon>
        <taxon>Acanthomorphata</taxon>
        <taxon>Ovalentaria</taxon>
        <taxon>Atherinomorphae</taxon>
        <taxon>Cyprinodontiformes</taxon>
        <taxon>Goodeidae</taxon>
        <taxon>Ilyodon</taxon>
    </lineage>
</organism>
<accession>A0ABV0UCV1</accession>
<keyword evidence="3" id="KW-1185">Reference proteome</keyword>
<evidence type="ECO:0008006" key="4">
    <source>
        <dbReference type="Google" id="ProtNLM"/>
    </source>
</evidence>
<evidence type="ECO:0000256" key="1">
    <source>
        <dbReference type="SAM" id="MobiDB-lite"/>
    </source>
</evidence>
<sequence length="120" mass="13601">MHPKCTYYLSLFIFYFNAASKGDSVLCSVFAKGRIRKGIRCKTCAKHTTEVKNMISILGCSRTGLTTTTTGTGDRQGNCGNWATVGQQRREDMSVGREEDRQEPRNESRNFECWDCDRKS</sequence>
<proteinExistence type="predicted"/>
<feature type="compositionally biased region" description="Basic and acidic residues" evidence="1">
    <location>
        <begin position="88"/>
        <end position="120"/>
    </location>
</feature>
<gene>
    <name evidence="2" type="ORF">ILYODFUR_035661</name>
</gene>
<dbReference type="Proteomes" id="UP001482620">
    <property type="component" value="Unassembled WGS sequence"/>
</dbReference>
<comment type="caution">
    <text evidence="2">The sequence shown here is derived from an EMBL/GenBank/DDBJ whole genome shotgun (WGS) entry which is preliminary data.</text>
</comment>
<protein>
    <recommendedName>
        <fullName evidence="4">Secreted protein</fullName>
    </recommendedName>
</protein>